<evidence type="ECO:0000313" key="2">
    <source>
        <dbReference type="EMBL" id="PWW77886.1"/>
    </source>
</evidence>
<gene>
    <name evidence="2" type="ORF">C7212DRAFT_176522</name>
</gene>
<comment type="caution">
    <text evidence="2">The sequence shown here is derived from an EMBL/GenBank/DDBJ whole genome shotgun (WGS) entry which is preliminary data.</text>
</comment>
<proteinExistence type="predicted"/>
<sequence length="52" mass="5770">MIRRKPGVHSVGKTMETGNNRRWKKEGKAVWGINRSNNVDVYCCDCDGASSG</sequence>
<dbReference type="EMBL" id="PYWC01000019">
    <property type="protein sequence ID" value="PWW77886.1"/>
    <property type="molecule type" value="Genomic_DNA"/>
</dbReference>
<keyword evidence="3" id="KW-1185">Reference proteome</keyword>
<dbReference type="Proteomes" id="UP000246991">
    <property type="component" value="Unassembled WGS sequence"/>
</dbReference>
<feature type="region of interest" description="Disordered" evidence="1">
    <location>
        <begin position="1"/>
        <end position="20"/>
    </location>
</feature>
<protein>
    <submittedName>
        <fullName evidence="2">Uncharacterized protein</fullName>
    </submittedName>
</protein>
<organism evidence="2 3">
    <name type="scientific">Tuber magnatum</name>
    <name type="common">white Piedmont truffle</name>
    <dbReference type="NCBI Taxonomy" id="42249"/>
    <lineage>
        <taxon>Eukaryota</taxon>
        <taxon>Fungi</taxon>
        <taxon>Dikarya</taxon>
        <taxon>Ascomycota</taxon>
        <taxon>Pezizomycotina</taxon>
        <taxon>Pezizomycetes</taxon>
        <taxon>Pezizales</taxon>
        <taxon>Tuberaceae</taxon>
        <taxon>Tuber</taxon>
    </lineage>
</organism>
<evidence type="ECO:0000313" key="3">
    <source>
        <dbReference type="Proteomes" id="UP000246991"/>
    </source>
</evidence>
<name>A0A317SWW1_9PEZI</name>
<reference evidence="2 3" key="1">
    <citation type="submission" date="2018-03" db="EMBL/GenBank/DDBJ databases">
        <title>Genomes of Pezizomycetes fungi and the evolution of truffles.</title>
        <authorList>
            <person name="Murat C."/>
            <person name="Payen T."/>
            <person name="Noel B."/>
            <person name="Kuo A."/>
            <person name="Martin F.M."/>
        </authorList>
    </citation>
    <scope>NUCLEOTIDE SEQUENCE [LARGE SCALE GENOMIC DNA]</scope>
    <source>
        <strain evidence="2">091103-1</strain>
    </source>
</reference>
<accession>A0A317SWW1</accession>
<dbReference type="AlphaFoldDB" id="A0A317SWW1"/>
<evidence type="ECO:0000256" key="1">
    <source>
        <dbReference type="SAM" id="MobiDB-lite"/>
    </source>
</evidence>